<feature type="signal peptide" evidence="1">
    <location>
        <begin position="1"/>
        <end position="25"/>
    </location>
</feature>
<evidence type="ECO:0000313" key="4">
    <source>
        <dbReference type="Proteomes" id="UP000475582"/>
    </source>
</evidence>
<keyword evidence="4" id="KW-1185">Reference proteome</keyword>
<dbReference type="Pfam" id="PF07589">
    <property type="entry name" value="PEP-CTERM"/>
    <property type="match status" value="1"/>
</dbReference>
<feature type="chain" id="PRO_5026757334" evidence="1">
    <location>
        <begin position="26"/>
        <end position="209"/>
    </location>
</feature>
<dbReference type="NCBIfam" id="NF038129">
    <property type="entry name" value="PEP_NF038129"/>
    <property type="match status" value="1"/>
</dbReference>
<feature type="domain" description="Ice-binding protein C-terminal" evidence="2">
    <location>
        <begin position="183"/>
        <end position="206"/>
    </location>
</feature>
<dbReference type="EMBL" id="WNKY01000060">
    <property type="protein sequence ID" value="MTV41562.1"/>
    <property type="molecule type" value="Genomic_DNA"/>
</dbReference>
<protein>
    <submittedName>
        <fullName evidence="3">PEP-CTERM sorting domain-containing protein</fullName>
    </submittedName>
</protein>
<dbReference type="OrthoDB" id="8756107at2"/>
<evidence type="ECO:0000313" key="3">
    <source>
        <dbReference type="EMBL" id="MTV41562.1"/>
    </source>
</evidence>
<dbReference type="InterPro" id="IPR013424">
    <property type="entry name" value="Ice-binding_C"/>
</dbReference>
<sequence>MFNTHNFRRAMMALVLAAASSLAAAAGTFTVELDTSGYGGSGYIDIQLNSVPTGAVSTFADLNHFVGWGSSADAQLSNVTGSLATGFRIENVYGGYNDLFHAVDFTGGKVSFTVSFSGDADPSGQYGSVFSVALYGPDQMTLLGDSASADGSLVHLNWTPSTTVGGQGSAVGETLGSGVVTTPVPEPSTWAMLAGGLALLGMLRRRQRG</sequence>
<comment type="caution">
    <text evidence="3">The sequence shown here is derived from an EMBL/GenBank/DDBJ whole genome shotgun (WGS) entry which is preliminary data.</text>
</comment>
<organism evidence="3 4">
    <name type="scientific">Duganella radicis</name>
    <dbReference type="NCBI Taxonomy" id="551988"/>
    <lineage>
        <taxon>Bacteria</taxon>
        <taxon>Pseudomonadati</taxon>
        <taxon>Pseudomonadota</taxon>
        <taxon>Betaproteobacteria</taxon>
        <taxon>Burkholderiales</taxon>
        <taxon>Oxalobacteraceae</taxon>
        <taxon>Telluria group</taxon>
        <taxon>Duganella</taxon>
    </lineage>
</organism>
<dbReference type="Proteomes" id="UP000475582">
    <property type="component" value="Unassembled WGS sequence"/>
</dbReference>
<gene>
    <name evidence="3" type="ORF">GM676_28820</name>
</gene>
<proteinExistence type="predicted"/>
<reference evidence="3 4" key="1">
    <citation type="submission" date="2019-11" db="EMBL/GenBank/DDBJ databases">
        <title>Type strains purchased from KCTC, JCM and DSMZ.</title>
        <authorList>
            <person name="Lu H."/>
        </authorList>
    </citation>
    <scope>NUCLEOTIDE SEQUENCE [LARGE SCALE GENOMIC DNA]</scope>
    <source>
        <strain evidence="3 4">KCTC 22382</strain>
    </source>
</reference>
<dbReference type="AlphaFoldDB" id="A0A6L6PRT2"/>
<dbReference type="RefSeq" id="WP_155467832.1">
    <property type="nucleotide sequence ID" value="NZ_WNKY01000060.1"/>
</dbReference>
<keyword evidence="1" id="KW-0732">Signal</keyword>
<dbReference type="NCBIfam" id="TIGR02595">
    <property type="entry name" value="PEP_CTERM"/>
    <property type="match status" value="1"/>
</dbReference>
<evidence type="ECO:0000259" key="2">
    <source>
        <dbReference type="Pfam" id="PF07589"/>
    </source>
</evidence>
<evidence type="ECO:0000256" key="1">
    <source>
        <dbReference type="SAM" id="SignalP"/>
    </source>
</evidence>
<name>A0A6L6PRT2_9BURK</name>
<accession>A0A6L6PRT2</accession>